<evidence type="ECO:0000256" key="5">
    <source>
        <dbReference type="ARBA" id="ARBA00022975"/>
    </source>
</evidence>
<dbReference type="NCBIfam" id="TIGR00670">
    <property type="entry name" value="asp_carb_tr"/>
    <property type="match status" value="1"/>
</dbReference>
<evidence type="ECO:0000259" key="11">
    <source>
        <dbReference type="Pfam" id="PF02729"/>
    </source>
</evidence>
<reference evidence="13" key="1">
    <citation type="submission" date="2017-09" db="EMBL/GenBank/DDBJ databases">
        <title>Depth-based differentiation of microbial function through sediment-hosted aquifers and enrichment of novel symbionts in the deep terrestrial subsurface.</title>
        <authorList>
            <person name="Probst A.J."/>
            <person name="Ladd B."/>
            <person name="Jarett J.K."/>
            <person name="Geller-Mcgrath D.E."/>
            <person name="Sieber C.M.K."/>
            <person name="Emerson J.B."/>
            <person name="Anantharaman K."/>
            <person name="Thomas B.C."/>
            <person name="Malmstrom R."/>
            <person name="Stieglmeier M."/>
            <person name="Klingl A."/>
            <person name="Woyke T."/>
            <person name="Ryan C.M."/>
            <person name="Banfield J.F."/>
        </authorList>
    </citation>
    <scope>NUCLEOTIDE SEQUENCE [LARGE SCALE GENOMIC DNA]</scope>
</reference>
<dbReference type="GO" id="GO:0004070">
    <property type="term" value="F:aspartate carbamoyltransferase activity"/>
    <property type="evidence" value="ECO:0007669"/>
    <property type="project" value="UniProtKB-UniRule"/>
</dbReference>
<dbReference type="InterPro" id="IPR006131">
    <property type="entry name" value="Asp_carbamoyltransf_Asp/Orn-bd"/>
</dbReference>
<organism evidence="12 13">
    <name type="scientific">Candidatus Doudnabacteria bacterium CG10_big_fil_rev_8_21_14_0_10_42_18</name>
    <dbReference type="NCBI Taxonomy" id="1974552"/>
    <lineage>
        <taxon>Bacteria</taxon>
        <taxon>Candidatus Doudnaibacteriota</taxon>
    </lineage>
</organism>
<dbReference type="InterPro" id="IPR036901">
    <property type="entry name" value="Asp/Orn_carbamoylTrfase_sf"/>
</dbReference>
<dbReference type="Gene3D" id="3.40.50.1370">
    <property type="entry name" value="Aspartate/ornithine carbamoyltransferase"/>
    <property type="match status" value="2"/>
</dbReference>
<evidence type="ECO:0000256" key="2">
    <source>
        <dbReference type="ARBA" id="ARBA00008896"/>
    </source>
</evidence>
<comment type="caution">
    <text evidence="12">The sequence shown here is derived from an EMBL/GenBank/DDBJ whole genome shotgun (WGS) entry which is preliminary data.</text>
</comment>
<sequence length="303" mass="34028">MNHILSARQFSKSDLESILSLAEEMEKQCESGKITKVLEEKIVACMFFEPSTRTRLSFETAALKLGAGVITAEDASKNSSASKGESIEDTTKMVCGYADILVMRHFEAGAAEKAAKVASSPVINAGDGGNQHPTQALIDLYTIKKHMGRLNNLKVAFGFDPKHSRTIRSLALLLTHFTNNEFTFICPPVLNLSEDAMEDLKKRGAKFETADNLEKFARYDVFYANRLQEERFSDRAEFEKYRKDLIITRKLVEGTKTIILDPLPRIDEIETNVDDLPNALYFEQAQNGLYVRMALLKMIADSR</sequence>
<feature type="domain" description="Aspartate/ornithine carbamoyltransferase carbamoyl-P binding" evidence="11">
    <location>
        <begin position="3"/>
        <end position="144"/>
    </location>
</feature>
<proteinExistence type="inferred from homology"/>
<dbReference type="Pfam" id="PF02729">
    <property type="entry name" value="OTCace_N"/>
    <property type="match status" value="1"/>
</dbReference>
<dbReference type="UniPathway" id="UPA00070">
    <property type="reaction ID" value="UER00116"/>
</dbReference>
<dbReference type="GO" id="GO:0016597">
    <property type="term" value="F:amino acid binding"/>
    <property type="evidence" value="ECO:0007669"/>
    <property type="project" value="InterPro"/>
</dbReference>
<evidence type="ECO:0000256" key="6">
    <source>
        <dbReference type="ARBA" id="ARBA00043884"/>
    </source>
</evidence>
<dbReference type="AlphaFoldDB" id="A0A2H0VCX4"/>
<dbReference type="Proteomes" id="UP000230922">
    <property type="component" value="Unassembled WGS sequence"/>
</dbReference>
<dbReference type="PANTHER" id="PTHR45753:SF6">
    <property type="entry name" value="ASPARTATE CARBAMOYLTRANSFERASE"/>
    <property type="match status" value="1"/>
</dbReference>
<evidence type="ECO:0000313" key="12">
    <source>
        <dbReference type="EMBL" id="PIR96209.1"/>
    </source>
</evidence>
<evidence type="ECO:0000259" key="10">
    <source>
        <dbReference type="Pfam" id="PF00185"/>
    </source>
</evidence>
<dbReference type="PROSITE" id="PS00097">
    <property type="entry name" value="CARBAMOYLTRANSFERASE"/>
    <property type="match status" value="1"/>
</dbReference>
<dbReference type="EMBL" id="PFAK01000041">
    <property type="protein sequence ID" value="PIR96209.1"/>
    <property type="molecule type" value="Genomic_DNA"/>
</dbReference>
<protein>
    <recommendedName>
        <fullName evidence="3 8">Aspartate carbamoyltransferase</fullName>
        <ecNumber evidence="3 8">2.1.3.2</ecNumber>
    </recommendedName>
</protein>
<comment type="function">
    <text evidence="6">Catalyzes the condensation of carbamoyl phosphate and aspartate to form carbamoyl aspartate and inorganic phosphate, the committed step in the de novo pyrimidine nucleotide biosynthesis pathway.</text>
</comment>
<dbReference type="NCBIfam" id="NF002032">
    <property type="entry name" value="PRK00856.1"/>
    <property type="match status" value="1"/>
</dbReference>
<gene>
    <name evidence="12" type="ORF">COT92_02305</name>
</gene>
<dbReference type="InterPro" id="IPR006132">
    <property type="entry name" value="Asp/Orn_carbamoyltranf_P-bd"/>
</dbReference>
<comment type="catalytic activity">
    <reaction evidence="7">
        <text>carbamoyl phosphate + L-aspartate = N-carbamoyl-L-aspartate + phosphate + H(+)</text>
        <dbReference type="Rhea" id="RHEA:20013"/>
        <dbReference type="ChEBI" id="CHEBI:15378"/>
        <dbReference type="ChEBI" id="CHEBI:29991"/>
        <dbReference type="ChEBI" id="CHEBI:32814"/>
        <dbReference type="ChEBI" id="CHEBI:43474"/>
        <dbReference type="ChEBI" id="CHEBI:58228"/>
        <dbReference type="EC" id="2.1.3.2"/>
    </reaction>
</comment>
<dbReference type="PRINTS" id="PR00101">
    <property type="entry name" value="ATCASE"/>
</dbReference>
<comment type="pathway">
    <text evidence="1">Pyrimidine metabolism; UMP biosynthesis via de novo pathway; (S)-dihydroorotate from bicarbonate: step 2/3.</text>
</comment>
<dbReference type="EC" id="2.1.3.2" evidence="3 8"/>
<dbReference type="SUPFAM" id="SSF53671">
    <property type="entry name" value="Aspartate/ornithine carbamoyltransferase"/>
    <property type="match status" value="1"/>
</dbReference>
<dbReference type="PRINTS" id="PR00100">
    <property type="entry name" value="AOTCASE"/>
</dbReference>
<dbReference type="GO" id="GO:0044205">
    <property type="term" value="P:'de novo' UMP biosynthetic process"/>
    <property type="evidence" value="ECO:0007669"/>
    <property type="project" value="UniProtKB-UniPathway"/>
</dbReference>
<accession>A0A2H0VCX4</accession>
<dbReference type="InterPro" id="IPR002082">
    <property type="entry name" value="Asp_carbamoyltransf"/>
</dbReference>
<dbReference type="InterPro" id="IPR006130">
    <property type="entry name" value="Asp/Orn_carbamoylTrfase"/>
</dbReference>
<dbReference type="FunFam" id="3.40.50.1370:FF:000001">
    <property type="entry name" value="Aspartate carbamoyltransferase"/>
    <property type="match status" value="1"/>
</dbReference>
<evidence type="ECO:0000256" key="7">
    <source>
        <dbReference type="ARBA" id="ARBA00048859"/>
    </source>
</evidence>
<feature type="domain" description="Aspartate/ornithine carbamoyltransferase Asp/Orn-binding" evidence="10">
    <location>
        <begin position="152"/>
        <end position="298"/>
    </location>
</feature>
<dbReference type="GO" id="GO:0006207">
    <property type="term" value="P:'de novo' pyrimidine nucleobase biosynthetic process"/>
    <property type="evidence" value="ECO:0007669"/>
    <property type="project" value="InterPro"/>
</dbReference>
<dbReference type="Pfam" id="PF00185">
    <property type="entry name" value="OTCace"/>
    <property type="match status" value="1"/>
</dbReference>
<evidence type="ECO:0000256" key="9">
    <source>
        <dbReference type="RuleBase" id="RU003634"/>
    </source>
</evidence>
<name>A0A2H0VCX4_9BACT</name>
<evidence type="ECO:0000256" key="4">
    <source>
        <dbReference type="ARBA" id="ARBA00022679"/>
    </source>
</evidence>
<dbReference type="GO" id="GO:0006520">
    <property type="term" value="P:amino acid metabolic process"/>
    <property type="evidence" value="ECO:0007669"/>
    <property type="project" value="InterPro"/>
</dbReference>
<evidence type="ECO:0000256" key="8">
    <source>
        <dbReference type="NCBIfam" id="TIGR00670"/>
    </source>
</evidence>
<keyword evidence="4 9" id="KW-0808">Transferase</keyword>
<comment type="similarity">
    <text evidence="2">Belongs to the aspartate/ornithine carbamoyltransferase superfamily. ATCase family.</text>
</comment>
<dbReference type="PANTHER" id="PTHR45753">
    <property type="entry name" value="ORNITHINE CARBAMOYLTRANSFERASE, MITOCHONDRIAL"/>
    <property type="match status" value="1"/>
</dbReference>
<evidence type="ECO:0000256" key="3">
    <source>
        <dbReference type="ARBA" id="ARBA00013008"/>
    </source>
</evidence>
<evidence type="ECO:0000256" key="1">
    <source>
        <dbReference type="ARBA" id="ARBA00004852"/>
    </source>
</evidence>
<keyword evidence="5" id="KW-0665">Pyrimidine biosynthesis</keyword>
<evidence type="ECO:0000313" key="13">
    <source>
        <dbReference type="Proteomes" id="UP000230922"/>
    </source>
</evidence>